<evidence type="ECO:0000256" key="4">
    <source>
        <dbReference type="SAM" id="MobiDB-lite"/>
    </source>
</evidence>
<dbReference type="NCBIfam" id="NF004127">
    <property type="entry name" value="PRK05617.1"/>
    <property type="match status" value="1"/>
</dbReference>
<dbReference type="Proteomes" id="UP000186601">
    <property type="component" value="Unassembled WGS sequence"/>
</dbReference>
<dbReference type="PANTHER" id="PTHR43176">
    <property type="entry name" value="3-HYDROXYISOBUTYRYL-COA HYDROLASE-RELATED"/>
    <property type="match status" value="1"/>
</dbReference>
<sequence>MSSRSLAATQRARAIAQHMMASTQASITPSNGSAGPGEAPVLFETRGSIRKYILNRPQKLNALDTTMLNILRPYVEEWSRSNQNSILVGTGVGRAFCAGGDVAGVVQDASDPATRPEAISFFQREFELDFLLAALPRPYVAIMDGYTMGGGVGLSAHAPFRIATENTAFAMPETKIGYCPDVGASYFLSRVDGEIGTYLGLTGDVIRGREVFELGFATHFIPSRRIPSLLERLASLDDPTYKMIDRTIEECSEARNADDPAPSLAGPQRVAIDTAFAHNQVEKILESLKGMTESHENSAIRTWAQVTLDALELRSPTSLKVALAAIRKGKTINLQEALQMELNIATAYCSGASPDFHTGVTAVLVDKIIERPAWYPATLGEVSDSEISKKFFSDYTPTSGTSPALAFPEALDPAKGTRFSPVSFALPTEQEIRQLVDGSHASSGATAITLQELLNKLNLLRQGKMGIREKVLEVVERCCVQDEEKETGEKYLRWKSSAAH</sequence>
<dbReference type="GO" id="GO:0005739">
    <property type="term" value="C:mitochondrion"/>
    <property type="evidence" value="ECO:0007669"/>
    <property type="project" value="TreeGrafter"/>
</dbReference>
<dbReference type="InterPro" id="IPR032259">
    <property type="entry name" value="HIBYL-CoA-H"/>
</dbReference>
<organism evidence="6 7">
    <name type="scientific">Hermanssonia centrifuga</name>
    <dbReference type="NCBI Taxonomy" id="98765"/>
    <lineage>
        <taxon>Eukaryota</taxon>
        <taxon>Fungi</taxon>
        <taxon>Dikarya</taxon>
        <taxon>Basidiomycota</taxon>
        <taxon>Agaricomycotina</taxon>
        <taxon>Agaricomycetes</taxon>
        <taxon>Polyporales</taxon>
        <taxon>Meruliaceae</taxon>
        <taxon>Hermanssonia</taxon>
    </lineage>
</organism>
<keyword evidence="3" id="KW-0378">Hydrolase</keyword>
<dbReference type="OrthoDB" id="1737613at2759"/>
<dbReference type="EMBL" id="MLYV02000566">
    <property type="protein sequence ID" value="PSR83048.1"/>
    <property type="molecule type" value="Genomic_DNA"/>
</dbReference>
<comment type="catalytic activity">
    <reaction evidence="1">
        <text>3-hydroxy-2-methylpropanoyl-CoA + H2O = 3-hydroxy-2-methylpropanoate + CoA + H(+)</text>
        <dbReference type="Rhea" id="RHEA:20888"/>
        <dbReference type="ChEBI" id="CHEBI:11805"/>
        <dbReference type="ChEBI" id="CHEBI:15377"/>
        <dbReference type="ChEBI" id="CHEBI:15378"/>
        <dbReference type="ChEBI" id="CHEBI:57287"/>
        <dbReference type="ChEBI" id="CHEBI:57340"/>
        <dbReference type="EC" id="3.1.2.4"/>
    </reaction>
</comment>
<evidence type="ECO:0000313" key="6">
    <source>
        <dbReference type="EMBL" id="PSR83048.1"/>
    </source>
</evidence>
<reference evidence="6 7" key="1">
    <citation type="submission" date="2018-02" db="EMBL/GenBank/DDBJ databases">
        <title>Genome sequence of the basidiomycete white-rot fungus Phlebia centrifuga.</title>
        <authorList>
            <person name="Granchi Z."/>
            <person name="Peng M."/>
            <person name="de Vries R.P."/>
            <person name="Hilden K."/>
            <person name="Makela M.R."/>
            <person name="Grigoriev I."/>
            <person name="Riley R."/>
        </authorList>
    </citation>
    <scope>NUCLEOTIDE SEQUENCE [LARGE SCALE GENOMIC DNA]</scope>
    <source>
        <strain evidence="6 7">FBCC195</strain>
    </source>
</reference>
<dbReference type="InterPro" id="IPR029045">
    <property type="entry name" value="ClpP/crotonase-like_dom_sf"/>
</dbReference>
<evidence type="ECO:0000256" key="2">
    <source>
        <dbReference type="ARBA" id="ARBA00011915"/>
    </source>
</evidence>
<evidence type="ECO:0000256" key="1">
    <source>
        <dbReference type="ARBA" id="ARBA00001709"/>
    </source>
</evidence>
<dbReference type="EC" id="3.1.2.4" evidence="2"/>
<dbReference type="SUPFAM" id="SSF52096">
    <property type="entry name" value="ClpP/crotonase"/>
    <property type="match status" value="1"/>
</dbReference>
<comment type="caution">
    <text evidence="6">The sequence shown here is derived from an EMBL/GenBank/DDBJ whole genome shotgun (WGS) entry which is preliminary data.</text>
</comment>
<evidence type="ECO:0000259" key="5">
    <source>
        <dbReference type="Pfam" id="PF16113"/>
    </source>
</evidence>
<feature type="compositionally biased region" description="Polar residues" evidence="4">
    <location>
        <begin position="20"/>
        <end position="33"/>
    </location>
</feature>
<name>A0A2R6P110_9APHY</name>
<accession>A0A2R6P110</accession>
<feature type="region of interest" description="Disordered" evidence="4">
    <location>
        <begin position="19"/>
        <end position="38"/>
    </location>
</feature>
<evidence type="ECO:0000313" key="7">
    <source>
        <dbReference type="Proteomes" id="UP000186601"/>
    </source>
</evidence>
<dbReference type="PANTHER" id="PTHR43176:SF3">
    <property type="entry name" value="3-HYDROXYISOBUTYRYL-COA HYDROLASE, MITOCHONDRIAL"/>
    <property type="match status" value="1"/>
</dbReference>
<proteinExistence type="predicted"/>
<dbReference type="STRING" id="98765.A0A2R6P110"/>
<evidence type="ECO:0000256" key="3">
    <source>
        <dbReference type="ARBA" id="ARBA00022801"/>
    </source>
</evidence>
<dbReference type="InterPro" id="IPR045004">
    <property type="entry name" value="ECH_dom"/>
</dbReference>
<dbReference type="Pfam" id="PF16113">
    <property type="entry name" value="ECH_2"/>
    <property type="match status" value="1"/>
</dbReference>
<dbReference type="CDD" id="cd06558">
    <property type="entry name" value="crotonase-like"/>
    <property type="match status" value="1"/>
</dbReference>
<dbReference type="GO" id="GO:0006574">
    <property type="term" value="P:L-valine catabolic process"/>
    <property type="evidence" value="ECO:0007669"/>
    <property type="project" value="TreeGrafter"/>
</dbReference>
<protein>
    <recommendedName>
        <fullName evidence="2">3-hydroxyisobutyryl-CoA hydrolase</fullName>
        <ecNumber evidence="2">3.1.2.4</ecNumber>
    </recommendedName>
</protein>
<dbReference type="AlphaFoldDB" id="A0A2R6P110"/>
<feature type="domain" description="Enoyl-CoA hydratase/isomerase" evidence="5">
    <location>
        <begin position="50"/>
        <end position="391"/>
    </location>
</feature>
<dbReference type="Gene3D" id="3.90.226.10">
    <property type="entry name" value="2-enoyl-CoA Hydratase, Chain A, domain 1"/>
    <property type="match status" value="1"/>
</dbReference>
<keyword evidence="7" id="KW-1185">Reference proteome</keyword>
<dbReference type="GO" id="GO:0003860">
    <property type="term" value="F:3-hydroxyisobutyryl-CoA hydrolase activity"/>
    <property type="evidence" value="ECO:0007669"/>
    <property type="project" value="UniProtKB-EC"/>
</dbReference>
<gene>
    <name evidence="6" type="ORF">PHLCEN_2v5852</name>
</gene>